<dbReference type="Proteomes" id="UP000248840">
    <property type="component" value="Unassembled WGS sequence"/>
</dbReference>
<name>A0A328YQ21_9FLAO</name>
<feature type="domain" description="Transglutaminase-like" evidence="1">
    <location>
        <begin position="281"/>
        <end position="355"/>
    </location>
</feature>
<dbReference type="Pfam" id="PF01841">
    <property type="entry name" value="Transglut_core"/>
    <property type="match status" value="1"/>
</dbReference>
<dbReference type="Gene3D" id="2.60.120.1130">
    <property type="match status" value="1"/>
</dbReference>
<protein>
    <submittedName>
        <fullName evidence="2">Transglutaminase superfamily protein</fullName>
    </submittedName>
</protein>
<sequence>MNVIKRLSLYCLFISTLGIAQKNTDPTPDEIDLAKKLRETHDKDDIALLESSEEISFDLNNDNSKVVVYRSVFEKLMNINYRANIQKYEFYDDESSIETFNIKYKNDKNTNLYINDEFYKDHDLFYNDARVKHVLVNFPVQGYSYNYELKKRYDDVKYFTALYFNDEYPTLKKQIRITVPDWLQVELKEFNFGNLVTKTVAKDSKNNTVYTYTMNDVSGLSKEEDIPGRSYIYPHLLVLAKSFTYKGKVTTLFNTSADLYQWYKSLVDLMKDDTSVLKNKVSELTANAKTEEEKIKNIYYWVQDNIRYIAFEDGLAGFKPDESNHVFENRYGDCKGMANLIKQMLKLAGFDARLTWIGTKHIAYDYNTPSLAVDNHMICTLFYKGKKFFLDGTEKYNSLGEYAERIQNKEVMIEDGNQFLIDKIPAGTCDSNKETLTTHFTIEKEKLKGTCNRSYLGESKSEFLYAIYNSKNDKREENLNNFLANSDKNCHITDVKTSDLKNRDQKLTLDYAMELDNKVSSFDNEIYVDLEFLNEYKSLDFKDRKNDYEFDYKTRYEATTTLELPAGYKVSKMPENLMIKEPDFDISLTYQKTDKEIVYKKVFIFKNGVIKTSDLPKWNAFYKNLLSNYNQQITLTK</sequence>
<dbReference type="EMBL" id="QLSZ01000001">
    <property type="protein sequence ID" value="RAR75720.1"/>
    <property type="molecule type" value="Genomic_DNA"/>
</dbReference>
<keyword evidence="3" id="KW-1185">Reference proteome</keyword>
<gene>
    <name evidence="2" type="ORF">CLV55_101424</name>
</gene>
<comment type="caution">
    <text evidence="2">The sequence shown here is derived from an EMBL/GenBank/DDBJ whole genome shotgun (WGS) entry which is preliminary data.</text>
</comment>
<dbReference type="InterPro" id="IPR038765">
    <property type="entry name" value="Papain-like_cys_pep_sf"/>
</dbReference>
<evidence type="ECO:0000313" key="3">
    <source>
        <dbReference type="Proteomes" id="UP000248840"/>
    </source>
</evidence>
<dbReference type="Gene3D" id="2.60.40.3140">
    <property type="match status" value="1"/>
</dbReference>
<dbReference type="InterPro" id="IPR002931">
    <property type="entry name" value="Transglutaminase-like"/>
</dbReference>
<proteinExistence type="predicted"/>
<reference evidence="2 3" key="1">
    <citation type="submission" date="2018-06" db="EMBL/GenBank/DDBJ databases">
        <title>Genomic Encyclopedia of Archaeal and Bacterial Type Strains, Phase II (KMG-II): from individual species to whole genera.</title>
        <authorList>
            <person name="Goeker M."/>
        </authorList>
    </citation>
    <scope>NUCLEOTIDE SEQUENCE [LARGE SCALE GENOMIC DNA]</scope>
    <source>
        <strain evidence="2 3">DSM 25663</strain>
    </source>
</reference>
<dbReference type="SUPFAM" id="SSF54001">
    <property type="entry name" value="Cysteine proteinases"/>
    <property type="match status" value="1"/>
</dbReference>
<evidence type="ECO:0000259" key="1">
    <source>
        <dbReference type="Pfam" id="PF01841"/>
    </source>
</evidence>
<dbReference type="OrthoDB" id="8595007at2"/>
<evidence type="ECO:0000313" key="2">
    <source>
        <dbReference type="EMBL" id="RAR75720.1"/>
    </source>
</evidence>
<accession>A0A328YQ21</accession>
<dbReference type="RefSeq" id="WP_112112076.1">
    <property type="nucleotide sequence ID" value="NZ_QLSZ01000001.1"/>
</dbReference>
<dbReference type="AlphaFoldDB" id="A0A328YQ21"/>
<dbReference type="Gene3D" id="3.10.620.30">
    <property type="match status" value="1"/>
</dbReference>
<organism evidence="2 3">
    <name type="scientific">Flavobacterium aciduliphilum</name>
    <dbReference type="NCBI Taxonomy" id="1101402"/>
    <lineage>
        <taxon>Bacteria</taxon>
        <taxon>Pseudomonadati</taxon>
        <taxon>Bacteroidota</taxon>
        <taxon>Flavobacteriia</taxon>
        <taxon>Flavobacteriales</taxon>
        <taxon>Flavobacteriaceae</taxon>
        <taxon>Flavobacterium</taxon>
    </lineage>
</organism>